<evidence type="ECO:0000313" key="14">
    <source>
        <dbReference type="EMBL" id="KTT17718.1"/>
    </source>
</evidence>
<evidence type="ECO:0000256" key="6">
    <source>
        <dbReference type="ARBA" id="ARBA00022723"/>
    </source>
</evidence>
<feature type="transmembrane region" description="Helical" evidence="12">
    <location>
        <begin position="179"/>
        <end position="201"/>
    </location>
</feature>
<dbReference type="PANTHER" id="PTHR43221">
    <property type="entry name" value="PROTEASE HTPX"/>
    <property type="match status" value="1"/>
</dbReference>
<comment type="cofactor">
    <cofactor evidence="1">
        <name>Zn(2+)</name>
        <dbReference type="ChEBI" id="CHEBI:29105"/>
    </cofactor>
</comment>
<evidence type="ECO:0000256" key="4">
    <source>
        <dbReference type="ARBA" id="ARBA00022670"/>
    </source>
</evidence>
<dbReference type="EMBL" id="LDSN01000027">
    <property type="protein sequence ID" value="KTT17718.1"/>
    <property type="molecule type" value="Genomic_DNA"/>
</dbReference>
<comment type="caution">
    <text evidence="14">The sequence shown here is derived from an EMBL/GenBank/DDBJ whole genome shotgun (WGS) entry which is preliminary data.</text>
</comment>
<keyword evidence="3" id="KW-1003">Cell membrane</keyword>
<evidence type="ECO:0000256" key="5">
    <source>
        <dbReference type="ARBA" id="ARBA00022692"/>
    </source>
</evidence>
<dbReference type="AlphaFoldDB" id="A0AAJ0LK17"/>
<dbReference type="InterPro" id="IPR001915">
    <property type="entry name" value="Peptidase_M48"/>
</dbReference>
<protein>
    <recommendedName>
        <fullName evidence="13">Peptidase M48 domain-containing protein</fullName>
    </recommendedName>
</protein>
<keyword evidence="7" id="KW-0378">Hydrolase</keyword>
<gene>
    <name evidence="14" type="ORF">NS96R_10800</name>
</gene>
<keyword evidence="4" id="KW-0645">Protease</keyword>
<comment type="subcellular location">
    <subcellularLocation>
        <location evidence="2">Cell membrane</location>
        <topology evidence="2">Multi-pass membrane protein</topology>
    </subcellularLocation>
</comment>
<keyword evidence="11 12" id="KW-0472">Membrane</keyword>
<evidence type="ECO:0000256" key="1">
    <source>
        <dbReference type="ARBA" id="ARBA00001947"/>
    </source>
</evidence>
<evidence type="ECO:0000256" key="12">
    <source>
        <dbReference type="SAM" id="Phobius"/>
    </source>
</evidence>
<keyword evidence="5 12" id="KW-0812">Transmembrane</keyword>
<evidence type="ECO:0000256" key="10">
    <source>
        <dbReference type="ARBA" id="ARBA00023049"/>
    </source>
</evidence>
<evidence type="ECO:0000256" key="7">
    <source>
        <dbReference type="ARBA" id="ARBA00022801"/>
    </source>
</evidence>
<name>A0AAJ0LK17_9PSED</name>
<sequence length="486" mass="53476">MSNGAIRLFRRVGWGLALLLLPLLVLGWSQVQLWRVEVAQAQAQAIRQWLDAPSDTLLQALPKAERNPYIPQADRRERLQRELDRYEAGLGGQSLRKVLAVTSGLLAVLALLTAVGAWLRLRLDAWRALRSIEFLQRHMTQRWRALGKWLVLHLGLLAAALSLALLYELSVATSRVAEGGLTVLFIVLPLASCVLVCLQLARRLHRRWPLVLDQSTSFLGRALDRDSAPGIWRWVEGLAAQLQAPVPDNIVVGLDQGFFVTSVPILLQPAGLPLTGRTLYLPLPYLGILSQAEAGAVIGHELGHFRHQDTERASQTNAQFSMMLAHFSALVGHDEPAPWTQRPTLWMAWQFLHHFQRAVLHWGRSQELLADQAGAAVGGQRLFAQTLLRIVALQPAVDTVLATCGGQGVDRALPGYLERHPLQVGDEVLSAVMAHPFDTHPAAASRLQALNVAPDPALLGAATRAPGVEERHWFGQLCKAPHAQAD</sequence>
<dbReference type="GO" id="GO:0006508">
    <property type="term" value="P:proteolysis"/>
    <property type="evidence" value="ECO:0007669"/>
    <property type="project" value="UniProtKB-KW"/>
</dbReference>
<feature type="transmembrane region" description="Helical" evidence="12">
    <location>
        <begin position="12"/>
        <end position="31"/>
    </location>
</feature>
<evidence type="ECO:0000256" key="3">
    <source>
        <dbReference type="ARBA" id="ARBA00022475"/>
    </source>
</evidence>
<keyword evidence="9 12" id="KW-1133">Transmembrane helix</keyword>
<keyword evidence="10" id="KW-0482">Metalloprotease</keyword>
<dbReference type="PANTHER" id="PTHR43221:SF1">
    <property type="entry name" value="PROTEASE HTPX"/>
    <property type="match status" value="1"/>
</dbReference>
<evidence type="ECO:0000256" key="8">
    <source>
        <dbReference type="ARBA" id="ARBA00022833"/>
    </source>
</evidence>
<dbReference type="GO" id="GO:0004222">
    <property type="term" value="F:metalloendopeptidase activity"/>
    <property type="evidence" value="ECO:0007669"/>
    <property type="project" value="InterPro"/>
</dbReference>
<evidence type="ECO:0000256" key="2">
    <source>
        <dbReference type="ARBA" id="ARBA00004651"/>
    </source>
</evidence>
<feature type="domain" description="Peptidase M48" evidence="13">
    <location>
        <begin position="286"/>
        <end position="451"/>
    </location>
</feature>
<dbReference type="GO" id="GO:0005886">
    <property type="term" value="C:plasma membrane"/>
    <property type="evidence" value="ECO:0007669"/>
    <property type="project" value="UniProtKB-SubCell"/>
</dbReference>
<accession>A0AAJ0LK17</accession>
<evidence type="ECO:0000256" key="9">
    <source>
        <dbReference type="ARBA" id="ARBA00022989"/>
    </source>
</evidence>
<evidence type="ECO:0000259" key="13">
    <source>
        <dbReference type="Pfam" id="PF01435"/>
    </source>
</evidence>
<dbReference type="CDD" id="cd07328">
    <property type="entry name" value="M48_Ste24p_like"/>
    <property type="match status" value="1"/>
</dbReference>
<dbReference type="Proteomes" id="UP000071644">
    <property type="component" value="Unassembled WGS sequence"/>
</dbReference>
<reference evidence="14 15" key="1">
    <citation type="journal article" date="2016" name="Front. Microbiol.">
        <title>Genomic Resource of Rice Seed Associated Bacteria.</title>
        <authorList>
            <person name="Midha S."/>
            <person name="Bansal K."/>
            <person name="Sharma S."/>
            <person name="Kumar N."/>
            <person name="Patil P.P."/>
            <person name="Chaudhry V."/>
            <person name="Patil P.B."/>
        </authorList>
    </citation>
    <scope>NUCLEOTIDE SEQUENCE [LARGE SCALE GENOMIC DNA]</scope>
    <source>
        <strain evidence="14 15">NS96</strain>
    </source>
</reference>
<feature type="transmembrane region" description="Helical" evidence="12">
    <location>
        <begin position="146"/>
        <end position="167"/>
    </location>
</feature>
<keyword evidence="8" id="KW-0862">Zinc</keyword>
<dbReference type="Pfam" id="PF01435">
    <property type="entry name" value="Peptidase_M48"/>
    <property type="match status" value="1"/>
</dbReference>
<proteinExistence type="predicted"/>
<dbReference type="RefSeq" id="WP_058638583.1">
    <property type="nucleotide sequence ID" value="NZ_LDSN01000027.1"/>
</dbReference>
<evidence type="ECO:0000256" key="11">
    <source>
        <dbReference type="ARBA" id="ARBA00023136"/>
    </source>
</evidence>
<keyword evidence="6" id="KW-0479">Metal-binding</keyword>
<evidence type="ECO:0000313" key="15">
    <source>
        <dbReference type="Proteomes" id="UP000071644"/>
    </source>
</evidence>
<dbReference type="GO" id="GO:0046872">
    <property type="term" value="F:metal ion binding"/>
    <property type="evidence" value="ECO:0007669"/>
    <property type="project" value="UniProtKB-KW"/>
</dbReference>
<organism evidence="14 15">
    <name type="scientific">Pseudomonas parafulva</name>
    <dbReference type="NCBI Taxonomy" id="157782"/>
    <lineage>
        <taxon>Bacteria</taxon>
        <taxon>Pseudomonadati</taxon>
        <taxon>Pseudomonadota</taxon>
        <taxon>Gammaproteobacteria</taxon>
        <taxon>Pseudomonadales</taxon>
        <taxon>Pseudomonadaceae</taxon>
        <taxon>Pseudomonas</taxon>
    </lineage>
</organism>
<dbReference type="InterPro" id="IPR050083">
    <property type="entry name" value="HtpX_protease"/>
</dbReference>
<feature type="transmembrane region" description="Helical" evidence="12">
    <location>
        <begin position="98"/>
        <end position="121"/>
    </location>
</feature>